<dbReference type="Proteomes" id="UP000019141">
    <property type="component" value="Unassembled WGS sequence"/>
</dbReference>
<proteinExistence type="predicted"/>
<name>W4L661_ENTF1</name>
<dbReference type="Pfam" id="PF07638">
    <property type="entry name" value="Sigma70_ECF"/>
    <property type="match status" value="1"/>
</dbReference>
<dbReference type="HOGENOM" id="CLU_102127_0_0_7"/>
<dbReference type="Gene3D" id="1.10.10.10">
    <property type="entry name" value="Winged helix-like DNA-binding domain superfamily/Winged helix DNA-binding domain"/>
    <property type="match status" value="1"/>
</dbReference>
<gene>
    <name evidence="2" type="ORF">ETSY1_38730</name>
</gene>
<dbReference type="AlphaFoldDB" id="W4L661"/>
<sequence length="192" mass="22947">MDETISWEDLPQFMAEARDMARRLLAREQNAQSIQTTALVMTALRRQRLISIDQEWHEVKWDNRHHFFAALHRAMIQALKDHARRRTAQKRTVRAMLNLDDVPPRDLWRATVERPEIIVALFEALEVLKRKYPELAVIVQHRYFDDFTIKQTAQVMELSERTVQRYWQRARVLLRDEILERINGETTESCDP</sequence>
<accession>W4L661</accession>
<organism evidence="2 3">
    <name type="scientific">Entotheonella factor</name>
    <dbReference type="NCBI Taxonomy" id="1429438"/>
    <lineage>
        <taxon>Bacteria</taxon>
        <taxon>Pseudomonadati</taxon>
        <taxon>Nitrospinota/Tectimicrobiota group</taxon>
        <taxon>Candidatus Tectimicrobiota</taxon>
        <taxon>Candidatus Entotheonellia</taxon>
        <taxon>Candidatus Entotheonellales</taxon>
        <taxon>Candidatus Entotheonellaceae</taxon>
        <taxon>Candidatus Entotheonella</taxon>
    </lineage>
</organism>
<dbReference type="InterPro" id="IPR013324">
    <property type="entry name" value="RNA_pol_sigma_r3/r4-like"/>
</dbReference>
<reference evidence="2 3" key="1">
    <citation type="journal article" date="2014" name="Nature">
        <title>An environmental bacterial taxon with a large and distinct metabolic repertoire.</title>
        <authorList>
            <person name="Wilson M.C."/>
            <person name="Mori T."/>
            <person name="Ruckert C."/>
            <person name="Uria A.R."/>
            <person name="Helf M.J."/>
            <person name="Takada K."/>
            <person name="Gernert C."/>
            <person name="Steffens U.A."/>
            <person name="Heycke N."/>
            <person name="Schmitt S."/>
            <person name="Rinke C."/>
            <person name="Helfrich E.J."/>
            <person name="Brachmann A.O."/>
            <person name="Gurgui C."/>
            <person name="Wakimoto T."/>
            <person name="Kracht M."/>
            <person name="Crusemann M."/>
            <person name="Hentschel U."/>
            <person name="Abe I."/>
            <person name="Matsunaga S."/>
            <person name="Kalinowski J."/>
            <person name="Takeyama H."/>
            <person name="Piel J."/>
        </authorList>
    </citation>
    <scope>NUCLEOTIDE SEQUENCE [LARGE SCALE GENOMIC DNA]</scope>
    <source>
        <strain evidence="3">TSY1</strain>
    </source>
</reference>
<protein>
    <recommendedName>
        <fullName evidence="1">RNA polymerase sigma-70 ECF-like HTH domain-containing protein</fullName>
    </recommendedName>
</protein>
<evidence type="ECO:0000313" key="3">
    <source>
        <dbReference type="Proteomes" id="UP000019141"/>
    </source>
</evidence>
<feature type="domain" description="RNA polymerase sigma-70 ECF-like HTH" evidence="1">
    <location>
        <begin position="12"/>
        <end position="177"/>
    </location>
</feature>
<keyword evidence="3" id="KW-1185">Reference proteome</keyword>
<dbReference type="EMBL" id="AZHW01001218">
    <property type="protein sequence ID" value="ETW93547.1"/>
    <property type="molecule type" value="Genomic_DNA"/>
</dbReference>
<comment type="caution">
    <text evidence="2">The sequence shown here is derived from an EMBL/GenBank/DDBJ whole genome shotgun (WGS) entry which is preliminary data.</text>
</comment>
<dbReference type="InterPro" id="IPR053812">
    <property type="entry name" value="HTH_Sigma70_ECF-like"/>
</dbReference>
<dbReference type="InterPro" id="IPR036388">
    <property type="entry name" value="WH-like_DNA-bd_sf"/>
</dbReference>
<evidence type="ECO:0000313" key="2">
    <source>
        <dbReference type="EMBL" id="ETW93547.1"/>
    </source>
</evidence>
<dbReference type="SUPFAM" id="SSF88659">
    <property type="entry name" value="Sigma3 and sigma4 domains of RNA polymerase sigma factors"/>
    <property type="match status" value="1"/>
</dbReference>
<evidence type="ECO:0000259" key="1">
    <source>
        <dbReference type="Pfam" id="PF07638"/>
    </source>
</evidence>